<dbReference type="Pfam" id="PF00271">
    <property type="entry name" value="Helicase_C"/>
    <property type="match status" value="1"/>
</dbReference>
<keyword evidence="8" id="KW-0238">DNA-binding</keyword>
<dbReference type="Gene3D" id="2.40.50.140">
    <property type="entry name" value="Nucleic acid-binding proteins"/>
    <property type="match status" value="1"/>
</dbReference>
<evidence type="ECO:0000256" key="14">
    <source>
        <dbReference type="ARBA" id="ARBA00048988"/>
    </source>
</evidence>
<keyword evidence="4 15" id="KW-0227">DNA damage</keyword>
<dbReference type="InterPro" id="IPR047112">
    <property type="entry name" value="RecG/Mfd"/>
</dbReference>
<evidence type="ECO:0000256" key="1">
    <source>
        <dbReference type="ARBA" id="ARBA00007504"/>
    </source>
</evidence>
<evidence type="ECO:0000256" key="10">
    <source>
        <dbReference type="ARBA" id="ARBA00023204"/>
    </source>
</evidence>
<keyword evidence="9 15" id="KW-0233">DNA recombination</keyword>
<comment type="similarity">
    <text evidence="1 15">Belongs to the helicase family. RecG subfamily.</text>
</comment>
<evidence type="ECO:0000313" key="18">
    <source>
        <dbReference type="EMBL" id="RUO37028.1"/>
    </source>
</evidence>
<dbReference type="GO" id="GO:0003677">
    <property type="term" value="F:DNA binding"/>
    <property type="evidence" value="ECO:0007669"/>
    <property type="project" value="UniProtKB-KW"/>
</dbReference>
<dbReference type="NCBIfam" id="NF008168">
    <property type="entry name" value="PRK10917.2-2"/>
    <property type="match status" value="1"/>
</dbReference>
<evidence type="ECO:0000256" key="12">
    <source>
        <dbReference type="ARBA" id="ARBA00034617"/>
    </source>
</evidence>
<dbReference type="SMART" id="SM00490">
    <property type="entry name" value="HELICc"/>
    <property type="match status" value="1"/>
</dbReference>
<organism evidence="18 19">
    <name type="scientific">Aliidiomarina shirensis</name>
    <dbReference type="NCBI Taxonomy" id="1048642"/>
    <lineage>
        <taxon>Bacteria</taxon>
        <taxon>Pseudomonadati</taxon>
        <taxon>Pseudomonadota</taxon>
        <taxon>Gammaproteobacteria</taxon>
        <taxon>Alteromonadales</taxon>
        <taxon>Idiomarinaceae</taxon>
        <taxon>Aliidiomarina</taxon>
    </lineage>
</organism>
<evidence type="ECO:0000256" key="13">
    <source>
        <dbReference type="ARBA" id="ARBA00034808"/>
    </source>
</evidence>
<dbReference type="GO" id="GO:0005524">
    <property type="term" value="F:ATP binding"/>
    <property type="evidence" value="ECO:0007669"/>
    <property type="project" value="UniProtKB-KW"/>
</dbReference>
<dbReference type="Gene3D" id="3.40.50.300">
    <property type="entry name" value="P-loop containing nucleotide triphosphate hydrolases"/>
    <property type="match status" value="2"/>
</dbReference>
<evidence type="ECO:0000256" key="2">
    <source>
        <dbReference type="ARBA" id="ARBA00017846"/>
    </source>
</evidence>
<evidence type="ECO:0000256" key="4">
    <source>
        <dbReference type="ARBA" id="ARBA00022763"/>
    </source>
</evidence>
<keyword evidence="19" id="KW-1185">Reference proteome</keyword>
<dbReference type="AlphaFoldDB" id="A0A432WTF9"/>
<dbReference type="InterPro" id="IPR033454">
    <property type="entry name" value="RecG_wedge"/>
</dbReference>
<gene>
    <name evidence="18" type="ORF">CWE13_08055</name>
</gene>
<keyword evidence="10 15" id="KW-0234">DNA repair</keyword>
<accession>A0A432WTF9</accession>
<dbReference type="CDD" id="cd17992">
    <property type="entry name" value="DEXHc_RecG"/>
    <property type="match status" value="1"/>
</dbReference>
<name>A0A432WTF9_9GAMM</name>
<protein>
    <recommendedName>
        <fullName evidence="2 15">ATP-dependent DNA helicase RecG</fullName>
        <ecNumber evidence="13 15">5.6.2.4</ecNumber>
    </recommendedName>
</protein>
<evidence type="ECO:0000259" key="16">
    <source>
        <dbReference type="PROSITE" id="PS51192"/>
    </source>
</evidence>
<dbReference type="InterPro" id="IPR045562">
    <property type="entry name" value="RecG_dom3_C"/>
</dbReference>
<evidence type="ECO:0000256" key="5">
    <source>
        <dbReference type="ARBA" id="ARBA00022801"/>
    </source>
</evidence>
<comment type="caution">
    <text evidence="18">The sequence shown here is derived from an EMBL/GenBank/DDBJ whole genome shotgun (WGS) entry which is preliminary data.</text>
</comment>
<dbReference type="NCBIfam" id="TIGR00643">
    <property type="entry name" value="recG"/>
    <property type="match status" value="1"/>
</dbReference>
<dbReference type="SUPFAM" id="SSF52540">
    <property type="entry name" value="P-loop containing nucleoside triphosphate hydrolases"/>
    <property type="match status" value="2"/>
</dbReference>
<dbReference type="NCBIfam" id="NF008166">
    <property type="entry name" value="PRK10917.1-4"/>
    <property type="match status" value="1"/>
</dbReference>
<dbReference type="Pfam" id="PF17191">
    <property type="entry name" value="RecG_wedge"/>
    <property type="match status" value="1"/>
</dbReference>
<dbReference type="RefSeq" id="WP_126807553.1">
    <property type="nucleotide sequence ID" value="NZ_PIPP01000003.1"/>
</dbReference>
<dbReference type="SUPFAM" id="SSF50249">
    <property type="entry name" value="Nucleic acid-binding proteins"/>
    <property type="match status" value="1"/>
</dbReference>
<dbReference type="GO" id="GO:0043138">
    <property type="term" value="F:3'-5' DNA helicase activity"/>
    <property type="evidence" value="ECO:0007669"/>
    <property type="project" value="UniProtKB-EC"/>
</dbReference>
<feature type="domain" description="Helicase C-terminal" evidence="17">
    <location>
        <begin position="472"/>
        <end position="629"/>
    </location>
</feature>
<dbReference type="Pfam" id="PF19833">
    <property type="entry name" value="RecG_dom3_C"/>
    <property type="match status" value="1"/>
</dbReference>
<dbReference type="OrthoDB" id="9804325at2"/>
<reference evidence="19" key="1">
    <citation type="journal article" date="2018" name="Front. Microbiol.">
        <title>Genome-Based Analysis Reveals the Taxonomy and Diversity of the Family Idiomarinaceae.</title>
        <authorList>
            <person name="Liu Y."/>
            <person name="Lai Q."/>
            <person name="Shao Z."/>
        </authorList>
    </citation>
    <scope>NUCLEOTIDE SEQUENCE [LARGE SCALE GENOMIC DNA]</scope>
    <source>
        <strain evidence="19">AIS</strain>
    </source>
</reference>
<keyword evidence="5 15" id="KW-0378">Hydrolase</keyword>
<dbReference type="InterPro" id="IPR004609">
    <property type="entry name" value="ATP-dep_DNA_helicase_RecG"/>
</dbReference>
<evidence type="ECO:0000256" key="8">
    <source>
        <dbReference type="ARBA" id="ARBA00023125"/>
    </source>
</evidence>
<dbReference type="InterPro" id="IPR027417">
    <property type="entry name" value="P-loop_NTPase"/>
</dbReference>
<keyword evidence="3 15" id="KW-0547">Nucleotide-binding</keyword>
<evidence type="ECO:0000256" key="11">
    <source>
        <dbReference type="ARBA" id="ARBA00023235"/>
    </source>
</evidence>
<evidence type="ECO:0000256" key="3">
    <source>
        <dbReference type="ARBA" id="ARBA00022741"/>
    </source>
</evidence>
<sequence>MSNLSALAEISITTLKGVGAKMGEKLQRLGLNTVQDVLFHLPSRYQDRTRVTPIAALRTGEYATVVAEVLDNRVHFGRRRALLVRVNDRSGTLTLRFFRFSAAQQKQLEKGLTVQLYGEIRPGPTGPEMVHPDYKSLQPGEPIQVDESLTPIYPATEGVHQLTLRNLAMQALSYLNSKSLPELLPESLRQGLPNLQEAIRVLHAPPTDSDQQQLLEGLHPAQRRLALEELLAHQLSMLQARQQAQAVKAVGLPAPKKLKQALLAQLPFSPTAAQARVVAEIETDMQSPMPMLRLVQGDVGSGKTLVAALAALSPLEAGYQVALMAPTELLAEQHARSFAMWLEPLGIQVGWLAGKQKGKARETTLTALAQGDIRFVVGTHALFQEAVHFHNLALVIIDEQHRFGVHQRLALREKGEQQGLHPHQLVMTATPIPRTLAMTAYADLSTSIIDELPPGRTPVQTVAIPDSRRPEVVQRLHDAVKNEGRQVYWVCTLIEESDVLQCQAAEDTALYLQQELPDLRVGLVHGRQKSAEKEAVMQQFKAHELDLLVATTVIEVGVDVPNASLMIIENPERLGLAQLHQLRGRVGRGSVASHCVLLYKTPLSKQANERLSVLRESNDGFVIAERDLELRGPGELLGAKQTGLVQMKVADLTRDSDLLPQIRTLAQQLFSEYPQQSSALMLRWLPDKDRYAQV</sequence>
<evidence type="ECO:0000256" key="7">
    <source>
        <dbReference type="ARBA" id="ARBA00022840"/>
    </source>
</evidence>
<dbReference type="EMBL" id="PIPP01000003">
    <property type="protein sequence ID" value="RUO37028.1"/>
    <property type="molecule type" value="Genomic_DNA"/>
</dbReference>
<dbReference type="InterPro" id="IPR001650">
    <property type="entry name" value="Helicase_C-like"/>
</dbReference>
<dbReference type="Pfam" id="PF00270">
    <property type="entry name" value="DEAD"/>
    <property type="match status" value="1"/>
</dbReference>
<keyword evidence="7 15" id="KW-0067">ATP-binding</keyword>
<dbReference type="PANTHER" id="PTHR47964">
    <property type="entry name" value="ATP-DEPENDENT DNA HELICASE HOMOLOG RECG, CHLOROPLASTIC"/>
    <property type="match status" value="1"/>
</dbReference>
<dbReference type="GO" id="GO:0006310">
    <property type="term" value="P:DNA recombination"/>
    <property type="evidence" value="ECO:0007669"/>
    <property type="project" value="UniProtKB-UniRule"/>
</dbReference>
<evidence type="ECO:0000259" key="17">
    <source>
        <dbReference type="PROSITE" id="PS51194"/>
    </source>
</evidence>
<dbReference type="GO" id="GO:0016887">
    <property type="term" value="F:ATP hydrolysis activity"/>
    <property type="evidence" value="ECO:0007669"/>
    <property type="project" value="RHEA"/>
</dbReference>
<evidence type="ECO:0000256" key="6">
    <source>
        <dbReference type="ARBA" id="ARBA00022806"/>
    </source>
</evidence>
<dbReference type="NCBIfam" id="NF008165">
    <property type="entry name" value="PRK10917.1-3"/>
    <property type="match status" value="1"/>
</dbReference>
<keyword evidence="11" id="KW-0413">Isomerase</keyword>
<comment type="function">
    <text evidence="15">Plays a critical role in recombination and DNA repair. Helps process Holliday junction intermediates to mature products by catalyzing branch migration. Has replication fork regression activity, unwinds stalled or blocked replication forks to make a HJ that can be resolved. Has a DNA unwinding activity characteristic of a DNA helicase with 3'-5' polarity.</text>
</comment>
<evidence type="ECO:0000313" key="19">
    <source>
        <dbReference type="Proteomes" id="UP000286934"/>
    </source>
</evidence>
<dbReference type="CDD" id="cd04488">
    <property type="entry name" value="RecG_wedge_OBF"/>
    <property type="match status" value="1"/>
</dbReference>
<evidence type="ECO:0000256" key="15">
    <source>
        <dbReference type="RuleBase" id="RU363016"/>
    </source>
</evidence>
<dbReference type="GO" id="GO:0006281">
    <property type="term" value="P:DNA repair"/>
    <property type="evidence" value="ECO:0007669"/>
    <property type="project" value="UniProtKB-UniRule"/>
</dbReference>
<dbReference type="EC" id="5.6.2.4" evidence="13 15"/>
<dbReference type="PROSITE" id="PS51194">
    <property type="entry name" value="HELICASE_CTER"/>
    <property type="match status" value="1"/>
</dbReference>
<feature type="domain" description="Helicase ATP-binding" evidence="16">
    <location>
        <begin position="284"/>
        <end position="449"/>
    </location>
</feature>
<dbReference type="Proteomes" id="UP000286934">
    <property type="component" value="Unassembled WGS sequence"/>
</dbReference>
<dbReference type="FunFam" id="3.40.50.300:FF:000391">
    <property type="entry name" value="ATP-dependent DNA helicase RecG"/>
    <property type="match status" value="1"/>
</dbReference>
<keyword evidence="6 15" id="KW-0347">Helicase</keyword>
<dbReference type="InterPro" id="IPR014001">
    <property type="entry name" value="Helicase_ATP-bd"/>
</dbReference>
<dbReference type="PANTHER" id="PTHR47964:SF1">
    <property type="entry name" value="ATP-DEPENDENT DNA HELICASE HOMOLOG RECG, CHLOROPLASTIC"/>
    <property type="match status" value="1"/>
</dbReference>
<evidence type="ECO:0000256" key="9">
    <source>
        <dbReference type="ARBA" id="ARBA00023172"/>
    </source>
</evidence>
<dbReference type="CDD" id="cd18811">
    <property type="entry name" value="SF2_C_RecG"/>
    <property type="match status" value="1"/>
</dbReference>
<dbReference type="PROSITE" id="PS51192">
    <property type="entry name" value="HELICASE_ATP_BIND_1"/>
    <property type="match status" value="1"/>
</dbReference>
<dbReference type="SMART" id="SM00487">
    <property type="entry name" value="DEXDc"/>
    <property type="match status" value="1"/>
</dbReference>
<dbReference type="NCBIfam" id="NF008163">
    <property type="entry name" value="PRK10917.1-1"/>
    <property type="match status" value="1"/>
</dbReference>
<comment type="catalytic activity">
    <reaction evidence="12 15">
        <text>Couples ATP hydrolysis with the unwinding of duplex DNA by translocating in the 3'-5' direction.</text>
        <dbReference type="EC" id="5.6.2.4"/>
    </reaction>
</comment>
<proteinExistence type="inferred from homology"/>
<dbReference type="InterPro" id="IPR012340">
    <property type="entry name" value="NA-bd_OB-fold"/>
</dbReference>
<comment type="catalytic activity">
    <reaction evidence="14 15">
        <text>ATP + H2O = ADP + phosphate + H(+)</text>
        <dbReference type="Rhea" id="RHEA:13065"/>
        <dbReference type="ChEBI" id="CHEBI:15377"/>
        <dbReference type="ChEBI" id="CHEBI:15378"/>
        <dbReference type="ChEBI" id="CHEBI:30616"/>
        <dbReference type="ChEBI" id="CHEBI:43474"/>
        <dbReference type="ChEBI" id="CHEBI:456216"/>
        <dbReference type="EC" id="5.6.2.4"/>
    </reaction>
</comment>
<dbReference type="InterPro" id="IPR011545">
    <property type="entry name" value="DEAD/DEAH_box_helicase_dom"/>
</dbReference>